<evidence type="ECO:0000256" key="1">
    <source>
        <dbReference type="SAM" id="MobiDB-lite"/>
    </source>
</evidence>
<feature type="compositionally biased region" description="Basic and acidic residues" evidence="1">
    <location>
        <begin position="11"/>
        <end position="21"/>
    </location>
</feature>
<feature type="compositionally biased region" description="Low complexity" evidence="1">
    <location>
        <begin position="56"/>
        <end position="66"/>
    </location>
</feature>
<reference evidence="2 3" key="1">
    <citation type="journal article" date="2014" name="PLoS ONE">
        <title>Global Analysis of Gene Expression Profiles in Physic Nut (Jatropha curcas L.) Seedlings Exposed to Salt Stress.</title>
        <authorList>
            <person name="Zhang L."/>
            <person name="Zhang C."/>
            <person name="Wu P."/>
            <person name="Chen Y."/>
            <person name="Li M."/>
            <person name="Jiang H."/>
            <person name="Wu G."/>
        </authorList>
    </citation>
    <scope>NUCLEOTIDE SEQUENCE [LARGE SCALE GENOMIC DNA]</scope>
    <source>
        <strain evidence="3">cv. GZQX0401</strain>
        <tissue evidence="2">Young leaves</tissue>
    </source>
</reference>
<name>A0A067LI34_JATCU</name>
<dbReference type="AlphaFoldDB" id="A0A067LI34"/>
<sequence>MLSGRTGNGEKQGRTGEEIERIQASQRTRRQRSQQRRDQTQSLPSTYQSESKRLRGASSSAGSRPPFSQGAARGANMPAVSVVASSAGGSRGSGRGAGRGTSRVGGFDLRMLHLGRLSFRRRKGDFENLPRGTYGTITVFDRWTNYAMVIVGDFCDSLHQWTALKSARRKKFSGNTFAVSEWFERLPKWVQERIREVGFSHFVDTLPRVQGGLCHLAYWHLWSSDGFHTYIPSIIRQDDDHADRFCCYHGIIVWGTHASRVGQAAAGPAGPNQDKFVQQLVVALRQAAGAVPQAPVTPASIPVRPPIEKLRKYGAVEFMGRKDDVASAAEYWLQSVERILEQMQCSPVDSLIEKYPWGDALDFPNFVQVAVVYQHRRLLLLGLFYDMCYLGERDIATARRGTAATNHLAGFVPSAYDVLVWTKLLVHIPPSTEFDPFAEVEELDRGQGAAPLLVSFFSFYSVLGFVLVSSIHKLCLSLVAAAAR</sequence>
<gene>
    <name evidence="2" type="ORF">JCGZ_10790</name>
</gene>
<dbReference type="Proteomes" id="UP000027138">
    <property type="component" value="Unassembled WGS sequence"/>
</dbReference>
<feature type="region of interest" description="Disordered" evidence="1">
    <location>
        <begin position="1"/>
        <end position="75"/>
    </location>
</feature>
<accession>A0A067LI34</accession>
<evidence type="ECO:0000313" key="2">
    <source>
        <dbReference type="EMBL" id="KDP47063.1"/>
    </source>
</evidence>
<dbReference type="EMBL" id="KK914200">
    <property type="protein sequence ID" value="KDP47063.1"/>
    <property type="molecule type" value="Genomic_DNA"/>
</dbReference>
<organism evidence="2 3">
    <name type="scientific">Jatropha curcas</name>
    <name type="common">Barbados nut</name>
    <dbReference type="NCBI Taxonomy" id="180498"/>
    <lineage>
        <taxon>Eukaryota</taxon>
        <taxon>Viridiplantae</taxon>
        <taxon>Streptophyta</taxon>
        <taxon>Embryophyta</taxon>
        <taxon>Tracheophyta</taxon>
        <taxon>Spermatophyta</taxon>
        <taxon>Magnoliopsida</taxon>
        <taxon>eudicotyledons</taxon>
        <taxon>Gunneridae</taxon>
        <taxon>Pentapetalae</taxon>
        <taxon>rosids</taxon>
        <taxon>fabids</taxon>
        <taxon>Malpighiales</taxon>
        <taxon>Euphorbiaceae</taxon>
        <taxon>Crotonoideae</taxon>
        <taxon>Jatropheae</taxon>
        <taxon>Jatropha</taxon>
    </lineage>
</organism>
<keyword evidence="3" id="KW-1185">Reference proteome</keyword>
<evidence type="ECO:0008006" key="4">
    <source>
        <dbReference type="Google" id="ProtNLM"/>
    </source>
</evidence>
<evidence type="ECO:0000313" key="3">
    <source>
        <dbReference type="Proteomes" id="UP000027138"/>
    </source>
</evidence>
<protein>
    <recommendedName>
        <fullName evidence="4">Aminotransferase-like plant mobile domain-containing protein</fullName>
    </recommendedName>
</protein>
<proteinExistence type="predicted"/>